<dbReference type="Proteomes" id="UP001162156">
    <property type="component" value="Unassembled WGS sequence"/>
</dbReference>
<accession>A0AAV8WP02</accession>
<proteinExistence type="predicted"/>
<organism evidence="2 3">
    <name type="scientific">Rhamnusium bicolor</name>
    <dbReference type="NCBI Taxonomy" id="1586634"/>
    <lineage>
        <taxon>Eukaryota</taxon>
        <taxon>Metazoa</taxon>
        <taxon>Ecdysozoa</taxon>
        <taxon>Arthropoda</taxon>
        <taxon>Hexapoda</taxon>
        <taxon>Insecta</taxon>
        <taxon>Pterygota</taxon>
        <taxon>Neoptera</taxon>
        <taxon>Endopterygota</taxon>
        <taxon>Coleoptera</taxon>
        <taxon>Polyphaga</taxon>
        <taxon>Cucujiformia</taxon>
        <taxon>Chrysomeloidea</taxon>
        <taxon>Cerambycidae</taxon>
        <taxon>Lepturinae</taxon>
        <taxon>Rhagiini</taxon>
        <taxon>Rhamnusium</taxon>
    </lineage>
</organism>
<sequence>MEISQVITGAGHHVYADKPEAFNQIVVDACNYNDQLSRNNLALMPPDSNEESEEPESDKDITPQTRNRH</sequence>
<protein>
    <submittedName>
        <fullName evidence="2">Uncharacterized protein</fullName>
    </submittedName>
</protein>
<feature type="compositionally biased region" description="Acidic residues" evidence="1">
    <location>
        <begin position="48"/>
        <end position="57"/>
    </location>
</feature>
<keyword evidence="3" id="KW-1185">Reference proteome</keyword>
<dbReference type="EMBL" id="JANEYF010005343">
    <property type="protein sequence ID" value="KAJ8928510.1"/>
    <property type="molecule type" value="Genomic_DNA"/>
</dbReference>
<name>A0AAV8WP02_9CUCU</name>
<comment type="caution">
    <text evidence="2">The sequence shown here is derived from an EMBL/GenBank/DDBJ whole genome shotgun (WGS) entry which is preliminary data.</text>
</comment>
<feature type="region of interest" description="Disordered" evidence="1">
    <location>
        <begin position="39"/>
        <end position="69"/>
    </location>
</feature>
<dbReference type="AlphaFoldDB" id="A0AAV8WP02"/>
<gene>
    <name evidence="2" type="ORF">NQ314_018926</name>
</gene>
<evidence type="ECO:0000256" key="1">
    <source>
        <dbReference type="SAM" id="MobiDB-lite"/>
    </source>
</evidence>
<evidence type="ECO:0000313" key="2">
    <source>
        <dbReference type="EMBL" id="KAJ8928510.1"/>
    </source>
</evidence>
<evidence type="ECO:0000313" key="3">
    <source>
        <dbReference type="Proteomes" id="UP001162156"/>
    </source>
</evidence>
<reference evidence="2" key="1">
    <citation type="journal article" date="2023" name="Insect Mol. Biol.">
        <title>Genome sequencing provides insights into the evolution of gene families encoding plant cell wall-degrading enzymes in longhorned beetles.</title>
        <authorList>
            <person name="Shin N.R."/>
            <person name="Okamura Y."/>
            <person name="Kirsch R."/>
            <person name="Pauchet Y."/>
        </authorList>
    </citation>
    <scope>NUCLEOTIDE SEQUENCE</scope>
    <source>
        <strain evidence="2">RBIC_L_NR</strain>
    </source>
</reference>